<sequence length="178" mass="19918">MAVTNIMTTTNPRPRNADSDVEKSTKVISARYVCQESRNYGQSARKPYGSSSVQLDPTWTIDSECTRRITHKSQWFTDIIPSGGSIKIGGKDQVPIEGIGRVKLTVIGSNGNLNMRSLRSERYEPQMFFSLLSVPVAVKHVSNDLLCFYTIISAIILLTICKPYLGTKPFEDLTDRRL</sequence>
<keyword evidence="2" id="KW-0472">Membrane</keyword>
<feature type="transmembrane region" description="Helical" evidence="2">
    <location>
        <begin position="146"/>
        <end position="165"/>
    </location>
</feature>
<evidence type="ECO:0000313" key="4">
    <source>
        <dbReference type="EMBL" id="POM76622.1"/>
    </source>
</evidence>
<dbReference type="AlphaFoldDB" id="A0A2P4YFN1"/>
<keyword evidence="2" id="KW-0812">Transmembrane</keyword>
<name>A0A2P4YFN1_9STRA</name>
<evidence type="ECO:0000256" key="1">
    <source>
        <dbReference type="SAM" id="MobiDB-lite"/>
    </source>
</evidence>
<dbReference type="Proteomes" id="UP000237271">
    <property type="component" value="Unassembled WGS sequence"/>
</dbReference>
<reference evidence="4 5" key="1">
    <citation type="journal article" date="2017" name="Genome Biol. Evol.">
        <title>Phytophthora megakarya and P. palmivora, closely related causal agents of cacao black pod rot, underwent increases in genome sizes and gene numbers by different mechanisms.</title>
        <authorList>
            <person name="Ali S.S."/>
            <person name="Shao J."/>
            <person name="Lary D.J."/>
            <person name="Kronmiller B."/>
            <person name="Shen D."/>
            <person name="Strem M.D."/>
            <person name="Amoako-Attah I."/>
            <person name="Akrofi A.Y."/>
            <person name="Begoude B.A."/>
            <person name="Ten Hoopen G.M."/>
            <person name="Coulibaly K."/>
            <person name="Kebe B.I."/>
            <person name="Melnick R.L."/>
            <person name="Guiltinan M.J."/>
            <person name="Tyler B.M."/>
            <person name="Meinhardt L.W."/>
            <person name="Bailey B.A."/>
        </authorList>
    </citation>
    <scope>NUCLEOTIDE SEQUENCE [LARGE SCALE GENOMIC DNA]</scope>
    <source>
        <strain evidence="5">sbr112.9</strain>
    </source>
</reference>
<organism evidence="4 5">
    <name type="scientific">Phytophthora palmivora</name>
    <dbReference type="NCBI Taxonomy" id="4796"/>
    <lineage>
        <taxon>Eukaryota</taxon>
        <taxon>Sar</taxon>
        <taxon>Stramenopiles</taxon>
        <taxon>Oomycota</taxon>
        <taxon>Peronosporomycetes</taxon>
        <taxon>Peronosporales</taxon>
        <taxon>Peronosporaceae</taxon>
        <taxon>Phytophthora</taxon>
    </lineage>
</organism>
<dbReference type="EMBL" id="NCKW01003412">
    <property type="protein sequence ID" value="POM76622.1"/>
    <property type="molecule type" value="Genomic_DNA"/>
</dbReference>
<feature type="compositionally biased region" description="Basic and acidic residues" evidence="1">
    <location>
        <begin position="15"/>
        <end position="24"/>
    </location>
</feature>
<feature type="compositionally biased region" description="Polar residues" evidence="1">
    <location>
        <begin position="1"/>
        <end position="13"/>
    </location>
</feature>
<evidence type="ECO:0000256" key="2">
    <source>
        <dbReference type="SAM" id="Phobius"/>
    </source>
</evidence>
<dbReference type="OrthoDB" id="8029976at2759"/>
<dbReference type="InterPro" id="IPR054722">
    <property type="entry name" value="PolX-like_BBD"/>
</dbReference>
<comment type="caution">
    <text evidence="4">The sequence shown here is derived from an EMBL/GenBank/DDBJ whole genome shotgun (WGS) entry which is preliminary data.</text>
</comment>
<gene>
    <name evidence="4" type="ORF">PHPALM_6118</name>
</gene>
<keyword evidence="5" id="KW-1185">Reference proteome</keyword>
<accession>A0A2P4YFN1</accession>
<evidence type="ECO:0000259" key="3">
    <source>
        <dbReference type="Pfam" id="PF22936"/>
    </source>
</evidence>
<feature type="domain" description="Retrovirus-related Pol polyprotein from transposon TNT 1-94-like beta-barrel" evidence="3">
    <location>
        <begin position="59"/>
        <end position="139"/>
    </location>
</feature>
<evidence type="ECO:0000313" key="5">
    <source>
        <dbReference type="Proteomes" id="UP000237271"/>
    </source>
</evidence>
<feature type="region of interest" description="Disordered" evidence="1">
    <location>
        <begin position="1"/>
        <end position="24"/>
    </location>
</feature>
<proteinExistence type="predicted"/>
<protein>
    <submittedName>
        <fullName evidence="4">Retroelement pol Polyprotein</fullName>
    </submittedName>
</protein>
<keyword evidence="2" id="KW-1133">Transmembrane helix</keyword>
<dbReference type="Pfam" id="PF22936">
    <property type="entry name" value="Pol_BBD"/>
    <property type="match status" value="1"/>
</dbReference>